<feature type="non-terminal residue" evidence="3">
    <location>
        <position position="83"/>
    </location>
</feature>
<feature type="transmembrane region" description="Helical" evidence="1">
    <location>
        <begin position="59"/>
        <end position="77"/>
    </location>
</feature>
<gene>
    <name evidence="3" type="ORF">PGLA1383_LOCUS8002</name>
    <name evidence="4" type="ORF">PGLA2088_LOCUS37272</name>
</gene>
<evidence type="ECO:0000256" key="2">
    <source>
        <dbReference type="SAM" id="SignalP"/>
    </source>
</evidence>
<evidence type="ECO:0000256" key="1">
    <source>
        <dbReference type="SAM" id="Phobius"/>
    </source>
</evidence>
<dbReference type="AlphaFoldDB" id="A0A813DUX8"/>
<dbReference type="Proteomes" id="UP000626109">
    <property type="component" value="Unassembled WGS sequence"/>
</dbReference>
<evidence type="ECO:0000313" key="5">
    <source>
        <dbReference type="Proteomes" id="UP000654075"/>
    </source>
</evidence>
<dbReference type="EMBL" id="CAJNNV010003561">
    <property type="protein sequence ID" value="CAE8589228.1"/>
    <property type="molecule type" value="Genomic_DNA"/>
</dbReference>
<proteinExistence type="predicted"/>
<keyword evidence="1" id="KW-1133">Transmembrane helix</keyword>
<dbReference type="EMBL" id="CAJNNW010032419">
    <property type="protein sequence ID" value="CAE8712964.1"/>
    <property type="molecule type" value="Genomic_DNA"/>
</dbReference>
<feature type="chain" id="PRO_5036408787" evidence="2">
    <location>
        <begin position="23"/>
        <end position="83"/>
    </location>
</feature>
<protein>
    <submittedName>
        <fullName evidence="3">Uncharacterized protein</fullName>
    </submittedName>
</protein>
<keyword evidence="5" id="KW-1185">Reference proteome</keyword>
<reference evidence="3" key="1">
    <citation type="submission" date="2021-02" db="EMBL/GenBank/DDBJ databases">
        <authorList>
            <person name="Dougan E. K."/>
            <person name="Rhodes N."/>
            <person name="Thang M."/>
            <person name="Chan C."/>
        </authorList>
    </citation>
    <scope>NUCLEOTIDE SEQUENCE</scope>
</reference>
<accession>A0A813DUX8</accession>
<comment type="caution">
    <text evidence="3">The sequence shown here is derived from an EMBL/GenBank/DDBJ whole genome shotgun (WGS) entry which is preliminary data.</text>
</comment>
<name>A0A813DUX8_POLGL</name>
<sequence>ATMSRLATFAMVASQLMLPVGAFLAPQPGAVRLPAPLLSAGRSLRAPAAAAQSSAEASFGYSGAVALVGAAVCLSAARSLRRT</sequence>
<feature type="non-terminal residue" evidence="3">
    <location>
        <position position="1"/>
    </location>
</feature>
<keyword evidence="1" id="KW-0472">Membrane</keyword>
<feature type="signal peptide" evidence="2">
    <location>
        <begin position="1"/>
        <end position="22"/>
    </location>
</feature>
<evidence type="ECO:0000313" key="3">
    <source>
        <dbReference type="EMBL" id="CAE8589228.1"/>
    </source>
</evidence>
<keyword evidence="2" id="KW-0732">Signal</keyword>
<organism evidence="3 5">
    <name type="scientific">Polarella glacialis</name>
    <name type="common">Dinoflagellate</name>
    <dbReference type="NCBI Taxonomy" id="89957"/>
    <lineage>
        <taxon>Eukaryota</taxon>
        <taxon>Sar</taxon>
        <taxon>Alveolata</taxon>
        <taxon>Dinophyceae</taxon>
        <taxon>Suessiales</taxon>
        <taxon>Suessiaceae</taxon>
        <taxon>Polarella</taxon>
    </lineage>
</organism>
<evidence type="ECO:0000313" key="4">
    <source>
        <dbReference type="EMBL" id="CAE8712964.1"/>
    </source>
</evidence>
<dbReference type="Proteomes" id="UP000654075">
    <property type="component" value="Unassembled WGS sequence"/>
</dbReference>
<keyword evidence="1" id="KW-0812">Transmembrane</keyword>